<reference evidence="2" key="1">
    <citation type="journal article" date="2019" name="Int. J. Syst. Evol. Microbiol.">
        <title>The Global Catalogue of Microorganisms (GCM) 10K type strain sequencing project: providing services to taxonomists for standard genome sequencing and annotation.</title>
        <authorList>
            <consortium name="The Broad Institute Genomics Platform"/>
            <consortium name="The Broad Institute Genome Sequencing Center for Infectious Disease"/>
            <person name="Wu L."/>
            <person name="Ma J."/>
        </authorList>
    </citation>
    <scope>NUCLEOTIDE SEQUENCE [LARGE SCALE GENOMIC DNA]</scope>
    <source>
        <strain evidence="2">KCTC 42662</strain>
    </source>
</reference>
<proteinExistence type="predicted"/>
<protein>
    <recommendedName>
        <fullName evidence="3">Pectinesterase catalytic domain-containing protein</fullName>
    </recommendedName>
</protein>
<organism evidence="1 2">
    <name type="scientific">Sphingobacterium suaedae</name>
    <dbReference type="NCBI Taxonomy" id="1686402"/>
    <lineage>
        <taxon>Bacteria</taxon>
        <taxon>Pseudomonadati</taxon>
        <taxon>Bacteroidota</taxon>
        <taxon>Sphingobacteriia</taxon>
        <taxon>Sphingobacteriales</taxon>
        <taxon>Sphingobacteriaceae</taxon>
        <taxon>Sphingobacterium</taxon>
    </lineage>
</organism>
<dbReference type="InterPro" id="IPR011050">
    <property type="entry name" value="Pectin_lyase_fold/virulence"/>
</dbReference>
<dbReference type="RefSeq" id="WP_380905681.1">
    <property type="nucleotide sequence ID" value="NZ_JBHUEG010000012.1"/>
</dbReference>
<dbReference type="InterPro" id="IPR012334">
    <property type="entry name" value="Pectin_lyas_fold"/>
</dbReference>
<keyword evidence="2" id="KW-1185">Reference proteome</keyword>
<evidence type="ECO:0008006" key="3">
    <source>
        <dbReference type="Google" id="ProtNLM"/>
    </source>
</evidence>
<dbReference type="EMBL" id="JBHULR010000015">
    <property type="protein sequence ID" value="MFD2549364.1"/>
    <property type="molecule type" value="Genomic_DNA"/>
</dbReference>
<dbReference type="SUPFAM" id="SSF51126">
    <property type="entry name" value="Pectin lyase-like"/>
    <property type="match status" value="1"/>
</dbReference>
<dbReference type="Proteomes" id="UP001597545">
    <property type="component" value="Unassembled WGS sequence"/>
</dbReference>
<evidence type="ECO:0000313" key="1">
    <source>
        <dbReference type="EMBL" id="MFD2549364.1"/>
    </source>
</evidence>
<sequence length="842" mass="93431">MRQTRQIALYILIFIVTLLASGRQSRAYGPAASSVDSVIYYGEQRVVLGPKSFLIDGSLSDQEIVGKKYVFNSLQKAVQYLKDGTASEPMRVYIAPYVYWLDDPDDPALRVPKPGENVPFGLEIDCQWLSLIGLSDDPSDVILAANRGQTMGAKGNFTMLRIRGEGPSAENITFGNYCNIDLVYPKNPSLNKKKRGAAIVQAQLVFCDGDRVFARNCRFISRLNLCPFVGGKRTLFDRCYFELTDDALNGNAVYLRSTFHFYGSKPFWGASRTGAVFLDCDIHSFVESKQYFVKTAGQVTLIDTDIDSQTASYVGWKALPDAESSYQYQIRFNSKPYTVGHHHPQHVHPFLATQDALLAYRFTHSGKVYYNVYNLLAGKDQWDPLGYRSLIEAQEHATGIPLTNIPTQLRFAPHNTRLEAKKDSLCLQTQLLLYSGEVLPPGSVSWTAERGQKSVNIRPMGDGRCVVIPVLDTDTAQHITIYANHVSGLRAATTLEIVPQQYDAPSFLKSPKLQLADGILHCSYTLDSSYPDETRITWSRSRTSDGRDAIPVQISPDKYPLKQYRLTAADSGYYIHCRVEPKHIRSGLGLPVDQVFATRLTPAEVGPPDYSCAVPLATMPTQNQPQLIPGFWSLDAYAPADTREYDWQVDTSKQAWYYGVGVDGAMCDTGFVQAVQGARMRYTPLARHQGDMSIQFTAVPAKTAGQGFGSARAQYLDVYIKFDHSRLTGYALRIIRTTKYADAVDFQLLHYKDGHISPISPPVSTTVFRAPCYIQIAITDHKLSVKAITSTENRKSLPSGVRNDVMLEAVVGETGHGGVGFQHTGTVGSGATLIKDIVIDWN</sequence>
<name>A0ABW5KL36_9SPHI</name>
<gene>
    <name evidence="1" type="ORF">ACFSR5_17070</name>
</gene>
<dbReference type="Gene3D" id="2.160.20.10">
    <property type="entry name" value="Single-stranded right-handed beta-helix, Pectin lyase-like"/>
    <property type="match status" value="1"/>
</dbReference>
<evidence type="ECO:0000313" key="2">
    <source>
        <dbReference type="Proteomes" id="UP001597545"/>
    </source>
</evidence>
<comment type="caution">
    <text evidence="1">The sequence shown here is derived from an EMBL/GenBank/DDBJ whole genome shotgun (WGS) entry which is preliminary data.</text>
</comment>
<accession>A0ABW5KL36</accession>